<dbReference type="RefSeq" id="WP_058532509.1">
    <property type="nucleotide sequence ID" value="NZ_LNYT01000022.1"/>
</dbReference>
<organism evidence="1 2">
    <name type="scientific">Legionella rubrilucens</name>
    <dbReference type="NCBI Taxonomy" id="458"/>
    <lineage>
        <taxon>Bacteria</taxon>
        <taxon>Pseudomonadati</taxon>
        <taxon>Pseudomonadota</taxon>
        <taxon>Gammaproteobacteria</taxon>
        <taxon>Legionellales</taxon>
        <taxon>Legionellaceae</taxon>
        <taxon>Legionella</taxon>
    </lineage>
</organism>
<reference evidence="1 2" key="1">
    <citation type="submission" date="2015-11" db="EMBL/GenBank/DDBJ databases">
        <title>Genomic analysis of 38 Legionella species identifies large and diverse effector repertoires.</title>
        <authorList>
            <person name="Burstein D."/>
            <person name="Amaro F."/>
            <person name="Zusman T."/>
            <person name="Lifshitz Z."/>
            <person name="Cohen O."/>
            <person name="Gilbert J.A."/>
            <person name="Pupko T."/>
            <person name="Shuman H.A."/>
            <person name="Segal G."/>
        </authorList>
    </citation>
    <scope>NUCLEOTIDE SEQUENCE [LARGE SCALE GENOMIC DNA]</scope>
    <source>
        <strain evidence="1 2">WA-270A-C2</strain>
    </source>
</reference>
<dbReference type="AlphaFoldDB" id="A0A0W0XMX6"/>
<protein>
    <submittedName>
        <fullName evidence="1">Uncharacterized protein</fullName>
    </submittedName>
</protein>
<evidence type="ECO:0000313" key="2">
    <source>
        <dbReference type="Proteomes" id="UP000054608"/>
    </source>
</evidence>
<name>A0A0W0XMX6_9GAMM</name>
<keyword evidence="2" id="KW-1185">Reference proteome</keyword>
<accession>A0A0W0XMX6</accession>
<dbReference type="PATRIC" id="fig|458.5.peg.2648"/>
<comment type="caution">
    <text evidence="1">The sequence shown here is derived from an EMBL/GenBank/DDBJ whole genome shotgun (WGS) entry which is preliminary data.</text>
</comment>
<dbReference type="EMBL" id="LNYT01000022">
    <property type="protein sequence ID" value="KTD45746.1"/>
    <property type="molecule type" value="Genomic_DNA"/>
</dbReference>
<evidence type="ECO:0000313" key="1">
    <source>
        <dbReference type="EMBL" id="KTD45746.1"/>
    </source>
</evidence>
<sequence>MKPSLSEYYQYVLAGHARIDLSQVPPAKQAQRRHFIIACIKEKFQAIIEDGDLSLHFRRMLRQTGSELEEVLYGNQEDPLGPAMPGYEIPDDETIFALFQPLNARYHFFKRDDDETVQQFKLFFKIGKMVNLYLEKSGADDGAIGLQAYKMLVWHGFTPGRNPFARIESHVSTHGASLEKPLSDSLKPDLPINDPPIKKFEQWRKLIALHGQIAIMLLQQAQPIEQGLKKNRLTLTSALQQAAALRYGRAREYPELATLCYLYNRPQSLFDQCLALRPLIKTRDRLPDLVIEGRDFGYKGYSLVKMPANDPNAYLLGEITHCCQSMGAASESIVRDGLLFENNGFLVLLKEKKPGAGPPRDLQGAIRYSDYEIVAHGYLWNSASGLVLDSFESLRAADEPAGIALLQQYGRAVLQEYPQYRLFLLGAGGKTPAALVHEANLPLLFLTDPMLEGKQHLDSFLQFVLAERDLDERRDALRRRLSDNKLGWDPDDLARLIAVDSLYTDSQFDSIESTLFDENACQIIRSFEAENPEKFSRFFLKKPDVFLGLLYALKRRNLTEDHALCCQALAFTKITAIHTLKLLQQLPSLDKTIFKRLFSSEAEFKKISTMSHFLAGWNALNQSTFTLLLNAQTVASRLNLQDKIQRLSKKNHVVSDDFLALVNLSPKQQQETLEHLCLLSEMGLFTPPIRYCLLTDPAHGNTLLLLLSRLNPLHDQFTESDYTFIQQHIDELPALQVAADFLIDKNQLTLSAWRALIPVLMKRKSSTDQLKQWLEHYWEKETPAVATVSGKHGLFMSKTPAFNDQEIDAAVGRSSPPPA</sequence>
<dbReference type="STRING" id="458.Lrub_2543"/>
<dbReference type="Proteomes" id="UP000054608">
    <property type="component" value="Unassembled WGS sequence"/>
</dbReference>
<proteinExistence type="predicted"/>
<gene>
    <name evidence="1" type="ORF">Lrub_2543</name>
</gene>